<dbReference type="RefSeq" id="WP_161676245.1">
    <property type="nucleotide sequence ID" value="NZ_JAABLP010000003.1"/>
</dbReference>
<evidence type="ECO:0000256" key="6">
    <source>
        <dbReference type="SAM" id="Phobius"/>
    </source>
</evidence>
<keyword evidence="8" id="KW-1185">Reference proteome</keyword>
<accession>A0ABW9ZKW4</accession>
<evidence type="ECO:0000256" key="3">
    <source>
        <dbReference type="ARBA" id="ARBA00022692"/>
    </source>
</evidence>
<feature type="transmembrane region" description="Helical" evidence="6">
    <location>
        <begin position="41"/>
        <end position="68"/>
    </location>
</feature>
<sequence>MDIASALLGFSIAAALLTMTPGLDTALVLRTATVEGARPALMAGLGIVAGCLAWGLAAALGLGAVLAVSQTAFRVLQICGALYLIWLGIGMIRAALRRPGQTGPAGANADGTMGAGAADRATAPLRWFWRGLVTNLLNPKVGVFYVSFLPQFLPQGVDVAAFSTLLAAMHAGMGLVWFALLIAATRPLARLLARPAVTRSLDGLTGAVLVAFGVRLLAGARS</sequence>
<protein>
    <submittedName>
        <fullName evidence="7">LysE family transporter</fullName>
    </submittedName>
</protein>
<reference evidence="7 8" key="1">
    <citation type="submission" date="2020-01" db="EMBL/GenBank/DDBJ databases">
        <authorList>
            <person name="Peng S.Y."/>
            <person name="Li J."/>
            <person name="Wang M."/>
            <person name="Wang L."/>
            <person name="Wang C.Q."/>
            <person name="Wang J.R."/>
        </authorList>
    </citation>
    <scope>NUCLEOTIDE SEQUENCE [LARGE SCALE GENOMIC DNA]</scope>
    <source>
        <strain evidence="7 8">XCT-34</strain>
    </source>
</reference>
<feature type="transmembrane region" description="Helical" evidence="6">
    <location>
        <begin position="75"/>
        <end position="96"/>
    </location>
</feature>
<comment type="caution">
    <text evidence="7">The sequence shown here is derived from an EMBL/GenBank/DDBJ whole genome shotgun (WGS) entry which is preliminary data.</text>
</comment>
<evidence type="ECO:0000256" key="4">
    <source>
        <dbReference type="ARBA" id="ARBA00022989"/>
    </source>
</evidence>
<proteinExistence type="predicted"/>
<feature type="transmembrane region" description="Helical" evidence="6">
    <location>
        <begin position="159"/>
        <end position="184"/>
    </location>
</feature>
<dbReference type="Proteomes" id="UP000541347">
    <property type="component" value="Unassembled WGS sequence"/>
</dbReference>
<keyword evidence="4 6" id="KW-1133">Transmembrane helix</keyword>
<keyword evidence="3 6" id="KW-0812">Transmembrane</keyword>
<dbReference type="PIRSF" id="PIRSF006324">
    <property type="entry name" value="LeuE"/>
    <property type="match status" value="1"/>
</dbReference>
<dbReference type="EMBL" id="JAABLP010000003">
    <property type="protein sequence ID" value="NBN64236.1"/>
    <property type="molecule type" value="Genomic_DNA"/>
</dbReference>
<evidence type="ECO:0000313" key="8">
    <source>
        <dbReference type="Proteomes" id="UP000541347"/>
    </source>
</evidence>
<evidence type="ECO:0000256" key="1">
    <source>
        <dbReference type="ARBA" id="ARBA00004651"/>
    </source>
</evidence>
<name>A0ABW9ZKW4_9HYPH</name>
<dbReference type="PANTHER" id="PTHR30086">
    <property type="entry name" value="ARGININE EXPORTER PROTEIN ARGO"/>
    <property type="match status" value="1"/>
</dbReference>
<dbReference type="InterPro" id="IPR001123">
    <property type="entry name" value="LeuE-type"/>
</dbReference>
<evidence type="ECO:0000256" key="2">
    <source>
        <dbReference type="ARBA" id="ARBA00022475"/>
    </source>
</evidence>
<keyword evidence="2" id="KW-1003">Cell membrane</keyword>
<evidence type="ECO:0000313" key="7">
    <source>
        <dbReference type="EMBL" id="NBN64236.1"/>
    </source>
</evidence>
<dbReference type="Pfam" id="PF01810">
    <property type="entry name" value="LysE"/>
    <property type="match status" value="1"/>
</dbReference>
<evidence type="ECO:0000256" key="5">
    <source>
        <dbReference type="ARBA" id="ARBA00023136"/>
    </source>
</evidence>
<organism evidence="7 8">
    <name type="scientific">Pannonibacter tanglangensis</name>
    <dbReference type="NCBI Taxonomy" id="2750084"/>
    <lineage>
        <taxon>Bacteria</taxon>
        <taxon>Pseudomonadati</taxon>
        <taxon>Pseudomonadota</taxon>
        <taxon>Alphaproteobacteria</taxon>
        <taxon>Hyphomicrobiales</taxon>
        <taxon>Stappiaceae</taxon>
        <taxon>Pannonibacter</taxon>
    </lineage>
</organism>
<dbReference type="PANTHER" id="PTHR30086:SF20">
    <property type="entry name" value="ARGININE EXPORTER PROTEIN ARGO-RELATED"/>
    <property type="match status" value="1"/>
</dbReference>
<gene>
    <name evidence="7" type="ORF">GWI71_11140</name>
</gene>
<comment type="subcellular location">
    <subcellularLocation>
        <location evidence="1">Cell membrane</location>
        <topology evidence="1">Multi-pass membrane protein</topology>
    </subcellularLocation>
</comment>
<keyword evidence="5 6" id="KW-0472">Membrane</keyword>